<organism evidence="3 4">
    <name type="scientific">Protea cynaroides</name>
    <dbReference type="NCBI Taxonomy" id="273540"/>
    <lineage>
        <taxon>Eukaryota</taxon>
        <taxon>Viridiplantae</taxon>
        <taxon>Streptophyta</taxon>
        <taxon>Embryophyta</taxon>
        <taxon>Tracheophyta</taxon>
        <taxon>Spermatophyta</taxon>
        <taxon>Magnoliopsida</taxon>
        <taxon>Proteales</taxon>
        <taxon>Proteaceae</taxon>
        <taxon>Protea</taxon>
    </lineage>
</organism>
<dbReference type="GO" id="GO:0006974">
    <property type="term" value="P:DNA damage response"/>
    <property type="evidence" value="ECO:0007669"/>
    <property type="project" value="InterPro"/>
</dbReference>
<reference evidence="3" key="1">
    <citation type="journal article" date="2023" name="Plant J.">
        <title>The genome of the king protea, Protea cynaroides.</title>
        <authorList>
            <person name="Chang J."/>
            <person name="Duong T.A."/>
            <person name="Schoeman C."/>
            <person name="Ma X."/>
            <person name="Roodt D."/>
            <person name="Barker N."/>
            <person name="Li Z."/>
            <person name="Van de Peer Y."/>
            <person name="Mizrachi E."/>
        </authorList>
    </citation>
    <scope>NUCLEOTIDE SEQUENCE</scope>
    <source>
        <tissue evidence="3">Young leaves</tissue>
    </source>
</reference>
<comment type="caution">
    <text evidence="3">The sequence shown here is derived from an EMBL/GenBank/DDBJ whole genome shotgun (WGS) entry which is preliminary data.</text>
</comment>
<dbReference type="PANTHER" id="PTHR35761:SF1">
    <property type="entry name" value="PROTEIN SENSITIVE TO UV 2"/>
    <property type="match status" value="1"/>
</dbReference>
<feature type="region of interest" description="Disordered" evidence="2">
    <location>
        <begin position="29"/>
        <end position="122"/>
    </location>
</feature>
<keyword evidence="1" id="KW-0175">Coiled coil</keyword>
<dbReference type="OrthoDB" id="645074at2759"/>
<evidence type="ECO:0000256" key="2">
    <source>
        <dbReference type="SAM" id="MobiDB-lite"/>
    </source>
</evidence>
<keyword evidence="4" id="KW-1185">Reference proteome</keyword>
<gene>
    <name evidence="3" type="ORF">NE237_027017</name>
</gene>
<feature type="compositionally biased region" description="Low complexity" evidence="2">
    <location>
        <begin position="30"/>
        <end position="50"/>
    </location>
</feature>
<accession>A0A9Q0GPP2</accession>
<feature type="compositionally biased region" description="Pro residues" evidence="2">
    <location>
        <begin position="55"/>
        <end position="65"/>
    </location>
</feature>
<dbReference type="PANTHER" id="PTHR35761">
    <property type="entry name" value="ATR INTERACTING PROTEIN"/>
    <property type="match status" value="1"/>
</dbReference>
<protein>
    <submittedName>
        <fullName evidence="3">Uncharacterized protein</fullName>
    </submittedName>
</protein>
<evidence type="ECO:0000313" key="3">
    <source>
        <dbReference type="EMBL" id="KAJ4950185.1"/>
    </source>
</evidence>
<sequence length="743" mass="83409">MSFEGFDDWDEIFLDQAIRVEEGLIAMSSTNPTQHQPHQQQQQQQHYYNNHQHRPPPVVFDPPQPLLAASQEPFTSFSPPREFSQRITDQDPQQSTTTTATRPRKLSPPPPPTRRAGKEKDVEIDRLKRELRSSSKQLSQLEQECVELKKGRHKTEEQLRSAFSLIREKDVEIDHWKRINVGREHGATVENHCRISLQDQNADTLADEAGPWITSALTSRKAVGVQTETSYDQSHVTRKNDLSSRQNLSKKLLSVWGNPRGHVSGKDLVSKLVVTCAADLHVLFRCMNMNISSKLNQDSLADKKISDLSLHDHMQSSLSYEAAKISRFYFLLTKISNEMAQLDSLFKALLDLCILENVVIVSRSLHIVRVILQHFLRFDLRFEIRNNVIAEEGICSKNVKDLHESERVDGEVQFGAPKDQSFLSNHASSSVGSFNVEILSKKDHENPSNMTFLSCMDWISLFEMMHRIAVRSKEECIQVEALSILNMILMRSDPYSEREKYGMALSFGSISLLLRKEVGLRVNEQALHLLFLLLNCPKLLMMFCSGCKDGDGSSGNARDGPEVASAFRGFSSILEGLAECLACSGNGTLELKLRKHAIILLAFVASSGKSGFEVLLGPGMSKSTNCLELVMRVLASEMDAEAEQSTGPLEICIERTSLIREALILLNRLASNTISSAKVMGVLTNSRDMASLTIDVANKLSRKGRVCQKADAMKRTQFKEAEIVDLAWVFKTRVFSYLGDNIS</sequence>
<feature type="coiled-coil region" evidence="1">
    <location>
        <begin position="124"/>
        <end position="158"/>
    </location>
</feature>
<proteinExistence type="predicted"/>
<feature type="compositionally biased region" description="Low complexity" evidence="2">
    <location>
        <begin position="90"/>
        <end position="101"/>
    </location>
</feature>
<dbReference type="Proteomes" id="UP001141806">
    <property type="component" value="Unassembled WGS sequence"/>
</dbReference>
<dbReference type="AlphaFoldDB" id="A0A9Q0GPP2"/>
<evidence type="ECO:0000313" key="4">
    <source>
        <dbReference type="Proteomes" id="UP001141806"/>
    </source>
</evidence>
<evidence type="ECO:0000256" key="1">
    <source>
        <dbReference type="SAM" id="Coils"/>
    </source>
</evidence>
<dbReference type="EMBL" id="JAMYWD010000012">
    <property type="protein sequence ID" value="KAJ4950185.1"/>
    <property type="molecule type" value="Genomic_DNA"/>
</dbReference>
<name>A0A9Q0GPP2_9MAGN</name>
<dbReference type="InterPro" id="IPR044952">
    <property type="entry name" value="SUV2"/>
</dbReference>